<name>N0B2S3_9HYPH</name>
<protein>
    <submittedName>
        <fullName evidence="1">Uncharacterized protein</fullName>
    </submittedName>
</protein>
<dbReference type="AlphaFoldDB" id="N0B2S3"/>
<dbReference type="EMBL" id="CP005587">
    <property type="protein sequence ID" value="AGK57293.1"/>
    <property type="molecule type" value="Genomic_DNA"/>
</dbReference>
<reference evidence="1 2" key="1">
    <citation type="journal article" date="2013" name="Genome Announc.">
        <title>Genome sequences for three denitrifying bacterial strains isolated from a uranium- and nitrate-contaminated subsurface environment.</title>
        <authorList>
            <person name="Venkatramanan R."/>
            <person name="Prakash O."/>
            <person name="Woyke T."/>
            <person name="Chain P."/>
            <person name="Goodwin L.A."/>
            <person name="Watson D."/>
            <person name="Brooks S."/>
            <person name="Kostka J.E."/>
            <person name="Green S.J."/>
        </authorList>
    </citation>
    <scope>NUCLEOTIDE SEQUENCE [LARGE SCALE GENOMIC DNA]</scope>
    <source>
        <strain evidence="1 2">1NES1</strain>
    </source>
</reference>
<dbReference type="Proteomes" id="UP000005952">
    <property type="component" value="Chromosome"/>
</dbReference>
<evidence type="ECO:0000313" key="1">
    <source>
        <dbReference type="EMBL" id="AGK57293.1"/>
    </source>
</evidence>
<dbReference type="HOGENOM" id="CLU_2734578_0_0_5"/>
<sequence length="71" mass="7614">MHYHCAKPATYLQLRREWGANEGTTGDTSLIDLGMSTTPAVSDVVSLPIDVKTGRTTATPHKKGEQNACSP</sequence>
<evidence type="ECO:0000313" key="2">
    <source>
        <dbReference type="Proteomes" id="UP000005952"/>
    </source>
</evidence>
<accession>N0B2S3</accession>
<dbReference type="KEGG" id="hdt:HYPDE_28068"/>
<proteinExistence type="predicted"/>
<gene>
    <name evidence="1" type="ORF">HYPDE_28068</name>
</gene>
<organism evidence="1 2">
    <name type="scientific">Hyphomicrobium denitrificans 1NES1</name>
    <dbReference type="NCBI Taxonomy" id="670307"/>
    <lineage>
        <taxon>Bacteria</taxon>
        <taxon>Pseudomonadati</taxon>
        <taxon>Pseudomonadota</taxon>
        <taxon>Alphaproteobacteria</taxon>
        <taxon>Hyphomicrobiales</taxon>
        <taxon>Hyphomicrobiaceae</taxon>
        <taxon>Hyphomicrobium</taxon>
    </lineage>
</organism>
<keyword evidence="2" id="KW-1185">Reference proteome</keyword>